<name>A0A9P8ATQ6_9AGAR</name>
<accession>A0A9P8ATQ6</accession>
<protein>
    <submittedName>
        <fullName evidence="2">Uncharacterized protein</fullName>
    </submittedName>
</protein>
<organism evidence="2 3">
    <name type="scientific">Guyanagaster necrorhizus</name>
    <dbReference type="NCBI Taxonomy" id="856835"/>
    <lineage>
        <taxon>Eukaryota</taxon>
        <taxon>Fungi</taxon>
        <taxon>Dikarya</taxon>
        <taxon>Basidiomycota</taxon>
        <taxon>Agaricomycotina</taxon>
        <taxon>Agaricomycetes</taxon>
        <taxon>Agaricomycetidae</taxon>
        <taxon>Agaricales</taxon>
        <taxon>Marasmiineae</taxon>
        <taxon>Physalacriaceae</taxon>
        <taxon>Guyanagaster</taxon>
    </lineage>
</organism>
<evidence type="ECO:0000313" key="3">
    <source>
        <dbReference type="Proteomes" id="UP000812287"/>
    </source>
</evidence>
<dbReference type="EMBL" id="MU250531">
    <property type="protein sequence ID" value="KAG7447678.1"/>
    <property type="molecule type" value="Genomic_DNA"/>
</dbReference>
<evidence type="ECO:0000256" key="1">
    <source>
        <dbReference type="SAM" id="SignalP"/>
    </source>
</evidence>
<keyword evidence="1" id="KW-0732">Signal</keyword>
<gene>
    <name evidence="2" type="ORF">BT62DRAFT_930705</name>
</gene>
<sequence length="57" mass="6529">MRPIFTCLLVLCASLTAQAVAISCGSFPRQLSRHGPLTRHHRCDQLHNARTRDMRRK</sequence>
<dbReference type="AlphaFoldDB" id="A0A9P8ATQ6"/>
<dbReference type="PROSITE" id="PS51257">
    <property type="entry name" value="PROKAR_LIPOPROTEIN"/>
    <property type="match status" value="1"/>
</dbReference>
<dbReference type="Proteomes" id="UP000812287">
    <property type="component" value="Unassembled WGS sequence"/>
</dbReference>
<dbReference type="RefSeq" id="XP_043041178.1">
    <property type="nucleotide sequence ID" value="XM_043185987.1"/>
</dbReference>
<keyword evidence="3" id="KW-1185">Reference proteome</keyword>
<feature type="chain" id="PRO_5040174012" evidence="1">
    <location>
        <begin position="20"/>
        <end position="57"/>
    </location>
</feature>
<dbReference type="GeneID" id="66108284"/>
<feature type="signal peptide" evidence="1">
    <location>
        <begin position="1"/>
        <end position="19"/>
    </location>
</feature>
<comment type="caution">
    <text evidence="2">The sequence shown here is derived from an EMBL/GenBank/DDBJ whole genome shotgun (WGS) entry which is preliminary data.</text>
</comment>
<reference evidence="2" key="1">
    <citation type="submission" date="2020-11" db="EMBL/GenBank/DDBJ databases">
        <title>Adaptations for nitrogen fixation in a non-lichenized fungal sporocarp promotes dispersal by wood-feeding termites.</title>
        <authorList>
            <consortium name="DOE Joint Genome Institute"/>
            <person name="Koch R.A."/>
            <person name="Yoon G."/>
            <person name="Arayal U."/>
            <person name="Lail K."/>
            <person name="Amirebrahimi M."/>
            <person name="Labutti K."/>
            <person name="Lipzen A."/>
            <person name="Riley R."/>
            <person name="Barry K."/>
            <person name="Henrissat B."/>
            <person name="Grigoriev I.V."/>
            <person name="Herr J.R."/>
            <person name="Aime M.C."/>
        </authorList>
    </citation>
    <scope>NUCLEOTIDE SEQUENCE</scope>
    <source>
        <strain evidence="2">MCA 3950</strain>
    </source>
</reference>
<evidence type="ECO:0000313" key="2">
    <source>
        <dbReference type="EMBL" id="KAG7447678.1"/>
    </source>
</evidence>
<proteinExistence type="predicted"/>